<dbReference type="Gene3D" id="2.130.10.130">
    <property type="entry name" value="Integrin alpha, N-terminal"/>
    <property type="match status" value="2"/>
</dbReference>
<keyword evidence="1" id="KW-0732">Signal</keyword>
<proteinExistence type="predicted"/>
<dbReference type="InterPro" id="IPR013517">
    <property type="entry name" value="FG-GAP"/>
</dbReference>
<reference evidence="5" key="1">
    <citation type="submission" date="2017-04" db="EMBL/GenBank/DDBJ databases">
        <authorList>
            <person name="Varghese N."/>
            <person name="Submissions S."/>
        </authorList>
    </citation>
    <scope>NUCLEOTIDE SEQUENCE [LARGE SCALE GENOMIC DNA]</scope>
    <source>
        <strain evidence="5">RKEM611</strain>
    </source>
</reference>
<dbReference type="Pfam" id="PF14312">
    <property type="entry name" value="FG-GAP_2"/>
    <property type="match status" value="4"/>
</dbReference>
<keyword evidence="3" id="KW-0325">Glycoprotein</keyword>
<name>A0A1Y6CCX5_9BACT</name>
<evidence type="ECO:0000256" key="3">
    <source>
        <dbReference type="ARBA" id="ARBA00023180"/>
    </source>
</evidence>
<evidence type="ECO:0000313" key="5">
    <source>
        <dbReference type="Proteomes" id="UP000192907"/>
    </source>
</evidence>
<accession>A0A1Y6CCX5</accession>
<keyword evidence="5" id="KW-1185">Reference proteome</keyword>
<dbReference type="RefSeq" id="WP_159455537.1">
    <property type="nucleotide sequence ID" value="NZ_SLZT01000018.1"/>
</dbReference>
<dbReference type="PANTHER" id="PTHR36220">
    <property type="entry name" value="UNNAMED PRODUCT"/>
    <property type="match status" value="1"/>
</dbReference>
<dbReference type="InterPro" id="IPR028994">
    <property type="entry name" value="Integrin_alpha_N"/>
</dbReference>
<dbReference type="AlphaFoldDB" id="A0A1Y6CCX5"/>
<sequence>MQIANAIVAVLGLTGLGVFALNVFDIVAGTSPGVTPVRTTSQLPALSSRTSPPVNMGGASLSQMPISAPEAPTVLTSLNSKAGDLLGYSVDISGDWLVAGAWGDDDAGMNAGAAYFYHRELINGKYTWNLKQKVSSMDCGIGRGSYLHFGKAVAISGSYAVVGAPHDLDRTASRSSDFRSSLSHSLKKTKTDHIGNAGRVFVFKQATSTNRWNCFEQGIIENPSTDNNRHNHIFGLSVDIYSDTQLSPRGTPMGGVDIIVGAKGDSNGTGKAYVFHSDGRRSFRLQQILTPPLRDRQQDSFYGESVAINGNFAAIGAPLYNRSVMGRQVSQIGCAYVYRKNFRNDWMMIKKLQPSNIRAEMHFGKSVDINSEGSVAVGAYKGDSYGKDVGSAYVFRQEQGRWITQVMSPPGKSYQDHFGFDVALSGDVLMVGSPGYDDKTSSRNMDVGRVYFFQFSNGRWSLRQQLSNPAGIQRGDSYGYSMAIDGLNAVIGSPLGDRNDRYNAGAATYLEVSSPRLPL</sequence>
<dbReference type="STRING" id="1513793.SAMN06296036_118137"/>
<dbReference type="InterPro" id="IPR013519">
    <property type="entry name" value="Int_alpha_beta-p"/>
</dbReference>
<dbReference type="Proteomes" id="UP000192907">
    <property type="component" value="Unassembled WGS sequence"/>
</dbReference>
<dbReference type="SUPFAM" id="SSF69318">
    <property type="entry name" value="Integrin alpha N-terminal domain"/>
    <property type="match status" value="1"/>
</dbReference>
<organism evidence="4 5">
    <name type="scientific">Pseudobacteriovorax antillogorgiicola</name>
    <dbReference type="NCBI Taxonomy" id="1513793"/>
    <lineage>
        <taxon>Bacteria</taxon>
        <taxon>Pseudomonadati</taxon>
        <taxon>Bdellovibrionota</taxon>
        <taxon>Oligoflexia</taxon>
        <taxon>Oligoflexales</taxon>
        <taxon>Pseudobacteriovoracaceae</taxon>
        <taxon>Pseudobacteriovorax</taxon>
    </lineage>
</organism>
<evidence type="ECO:0000313" key="4">
    <source>
        <dbReference type="EMBL" id="SMF57367.1"/>
    </source>
</evidence>
<evidence type="ECO:0000256" key="1">
    <source>
        <dbReference type="ARBA" id="ARBA00022729"/>
    </source>
</evidence>
<evidence type="ECO:0000256" key="2">
    <source>
        <dbReference type="ARBA" id="ARBA00022737"/>
    </source>
</evidence>
<dbReference type="SMART" id="SM00191">
    <property type="entry name" value="Int_alpha"/>
    <property type="match status" value="5"/>
</dbReference>
<gene>
    <name evidence="4" type="ORF">SAMN06296036_118137</name>
</gene>
<protein>
    <submittedName>
        <fullName evidence="4">FG-GAP repeat-containing protein</fullName>
    </submittedName>
</protein>
<dbReference type="EMBL" id="FWZT01000018">
    <property type="protein sequence ID" value="SMF57367.1"/>
    <property type="molecule type" value="Genomic_DNA"/>
</dbReference>
<keyword evidence="2" id="KW-0677">Repeat</keyword>
<dbReference type="PANTHER" id="PTHR36220:SF1">
    <property type="entry name" value="GAMMA TUBULIN COMPLEX COMPONENT C-TERMINAL DOMAIN-CONTAINING PROTEIN"/>
    <property type="match status" value="1"/>
</dbReference>